<feature type="chain" id="PRO_5042879332" description="DUF7137 domain-containing protein" evidence="2">
    <location>
        <begin position="24"/>
        <end position="369"/>
    </location>
</feature>
<protein>
    <recommendedName>
        <fullName evidence="3">DUF7137 domain-containing protein</fullName>
    </recommendedName>
</protein>
<keyword evidence="5" id="KW-1185">Reference proteome</keyword>
<organism evidence="4 5">
    <name type="scientific">Exophiala viscosa</name>
    <dbReference type="NCBI Taxonomy" id="2486360"/>
    <lineage>
        <taxon>Eukaryota</taxon>
        <taxon>Fungi</taxon>
        <taxon>Dikarya</taxon>
        <taxon>Ascomycota</taxon>
        <taxon>Pezizomycotina</taxon>
        <taxon>Eurotiomycetes</taxon>
        <taxon>Chaetothyriomycetidae</taxon>
        <taxon>Chaetothyriales</taxon>
        <taxon>Herpotrichiellaceae</taxon>
        <taxon>Exophiala</taxon>
    </lineage>
</organism>
<proteinExistence type="predicted"/>
<dbReference type="InterPro" id="IPR055561">
    <property type="entry name" value="DUF7137"/>
</dbReference>
<dbReference type="PANTHER" id="PTHR42028:SF1">
    <property type="entry name" value="YALI0E30657P"/>
    <property type="match status" value="1"/>
</dbReference>
<name>A0AAN6DVJ2_9EURO</name>
<feature type="domain" description="DUF7137" evidence="3">
    <location>
        <begin position="101"/>
        <end position="235"/>
    </location>
</feature>
<gene>
    <name evidence="4" type="ORF">EDD36DRAFT_496215</name>
</gene>
<reference evidence="4" key="1">
    <citation type="journal article" date="2022" name="bioRxiv">
        <title>Deciphering the potential niche of two novel black yeast fungi from a biological soil crust based on their genomes, phenotypes, and melanin regulation.</title>
        <authorList>
            <consortium name="DOE Joint Genome Institute"/>
            <person name="Carr E.C."/>
            <person name="Barton Q."/>
            <person name="Grambo S."/>
            <person name="Sullivan M."/>
            <person name="Renfro C.M."/>
            <person name="Kuo A."/>
            <person name="Pangilinan J."/>
            <person name="Lipzen A."/>
            <person name="Keymanesh K."/>
            <person name="Savage E."/>
            <person name="Barry K."/>
            <person name="Grigoriev I.V."/>
            <person name="Riekhof W.R."/>
            <person name="Harris S.S."/>
        </authorList>
    </citation>
    <scope>NUCLEOTIDE SEQUENCE</scope>
    <source>
        <strain evidence="4">JF 03-4F</strain>
    </source>
</reference>
<feature type="region of interest" description="Disordered" evidence="1">
    <location>
        <begin position="48"/>
        <end position="100"/>
    </location>
</feature>
<dbReference type="Proteomes" id="UP001203852">
    <property type="component" value="Unassembled WGS sequence"/>
</dbReference>
<dbReference type="PANTHER" id="PTHR42028">
    <property type="entry name" value="CHROMOSOME 1, WHOLE GENOME SHOTGUN SEQUENCE"/>
    <property type="match status" value="1"/>
</dbReference>
<feature type="compositionally biased region" description="Low complexity" evidence="1">
    <location>
        <begin position="48"/>
        <end position="99"/>
    </location>
</feature>
<feature type="signal peptide" evidence="2">
    <location>
        <begin position="1"/>
        <end position="23"/>
    </location>
</feature>
<evidence type="ECO:0000313" key="5">
    <source>
        <dbReference type="Proteomes" id="UP001203852"/>
    </source>
</evidence>
<evidence type="ECO:0000256" key="2">
    <source>
        <dbReference type="SAM" id="SignalP"/>
    </source>
</evidence>
<evidence type="ECO:0000313" key="4">
    <source>
        <dbReference type="EMBL" id="KAI1612991.1"/>
    </source>
</evidence>
<comment type="caution">
    <text evidence="4">The sequence shown here is derived from an EMBL/GenBank/DDBJ whole genome shotgun (WGS) entry which is preliminary data.</text>
</comment>
<dbReference type="AlphaFoldDB" id="A0AAN6DVJ2"/>
<sequence length="369" mass="39374">MKGSGLFPVLSILLFVFASISSAWPWPGSPNHNIDALILQRQDSTSTDTDSAAATTTESAAATTSASTSGTITSAAESAASESKNATKTTSSKSTSIDARLPPGGIEMITPAATDGVQYYKVGDYITFKWNYTSLSVTPTAIDVLASCSLNDATYTITGNMSVEATGALTWDTGNFAGANTQPFPVASYTLVVYDAASEVTDVASAGYLAAYDQYIFGMYTGQPYTPLNEFKCATCSGALSIHEKQAFGVLLMTAAITVMSFTWSKSLVATFSGKQASSLESRGCNLNQIIPSFFLRNNSNASPTMPSQIKPASAQQPKNWSGEHDAFIRRQARNGEDVTSIIILFETEYPKVKVSKEWVTARIRTLVR</sequence>
<evidence type="ECO:0000259" key="3">
    <source>
        <dbReference type="Pfam" id="PF23585"/>
    </source>
</evidence>
<accession>A0AAN6DVJ2</accession>
<dbReference type="Pfam" id="PF23585">
    <property type="entry name" value="DUF7137"/>
    <property type="match status" value="1"/>
</dbReference>
<keyword evidence="2" id="KW-0732">Signal</keyword>
<dbReference type="EMBL" id="MU404354">
    <property type="protein sequence ID" value="KAI1612991.1"/>
    <property type="molecule type" value="Genomic_DNA"/>
</dbReference>
<evidence type="ECO:0000256" key="1">
    <source>
        <dbReference type="SAM" id="MobiDB-lite"/>
    </source>
</evidence>